<gene>
    <name evidence="1" type="ORF">RDI58_028581</name>
</gene>
<keyword evidence="2" id="KW-1185">Reference proteome</keyword>
<evidence type="ECO:0000313" key="2">
    <source>
        <dbReference type="Proteomes" id="UP001371456"/>
    </source>
</evidence>
<evidence type="ECO:0000313" key="1">
    <source>
        <dbReference type="EMBL" id="KAK6773343.1"/>
    </source>
</evidence>
<name>A0AAN8SQI0_SOLBU</name>
<dbReference type="Proteomes" id="UP001371456">
    <property type="component" value="Unassembled WGS sequence"/>
</dbReference>
<dbReference type="AlphaFoldDB" id="A0AAN8SQI0"/>
<accession>A0AAN8SQI0</accession>
<proteinExistence type="predicted"/>
<sequence>MQGDPLLWRNINIVHPFCTNITNHILINLTNTAQGHLHSPSLFHCSKLTDAGLKLKGKPQLQICNSSNIKQTCVGVFRETDENDECGRKGQSPWLHQLD</sequence>
<dbReference type="EMBL" id="JBANQN010000012">
    <property type="protein sequence ID" value="KAK6773343.1"/>
    <property type="molecule type" value="Genomic_DNA"/>
</dbReference>
<reference evidence="1 2" key="1">
    <citation type="submission" date="2024-02" db="EMBL/GenBank/DDBJ databases">
        <title>de novo genome assembly of Solanum bulbocastanum strain 11H21.</title>
        <authorList>
            <person name="Hosaka A.J."/>
        </authorList>
    </citation>
    <scope>NUCLEOTIDE SEQUENCE [LARGE SCALE GENOMIC DNA]</scope>
    <source>
        <tissue evidence="1">Young leaves</tissue>
    </source>
</reference>
<organism evidence="1 2">
    <name type="scientific">Solanum bulbocastanum</name>
    <name type="common">Wild potato</name>
    <dbReference type="NCBI Taxonomy" id="147425"/>
    <lineage>
        <taxon>Eukaryota</taxon>
        <taxon>Viridiplantae</taxon>
        <taxon>Streptophyta</taxon>
        <taxon>Embryophyta</taxon>
        <taxon>Tracheophyta</taxon>
        <taxon>Spermatophyta</taxon>
        <taxon>Magnoliopsida</taxon>
        <taxon>eudicotyledons</taxon>
        <taxon>Gunneridae</taxon>
        <taxon>Pentapetalae</taxon>
        <taxon>asterids</taxon>
        <taxon>lamiids</taxon>
        <taxon>Solanales</taxon>
        <taxon>Solanaceae</taxon>
        <taxon>Solanoideae</taxon>
        <taxon>Solaneae</taxon>
        <taxon>Solanum</taxon>
    </lineage>
</organism>
<protein>
    <submittedName>
        <fullName evidence="1">Uncharacterized protein</fullName>
    </submittedName>
</protein>
<comment type="caution">
    <text evidence="1">The sequence shown here is derived from an EMBL/GenBank/DDBJ whole genome shotgun (WGS) entry which is preliminary data.</text>
</comment>